<dbReference type="PROSITE" id="PS50929">
    <property type="entry name" value="ABC_TM1F"/>
    <property type="match status" value="1"/>
</dbReference>
<name>C2FW51_SPHSI</name>
<dbReference type="PANTHER" id="PTHR43394">
    <property type="entry name" value="ATP-DEPENDENT PERMEASE MDL1, MITOCHONDRIAL"/>
    <property type="match status" value="1"/>
</dbReference>
<dbReference type="SUPFAM" id="SSF90123">
    <property type="entry name" value="ABC transporter transmembrane region"/>
    <property type="match status" value="1"/>
</dbReference>
<keyword evidence="5" id="KW-0547">Nucleotide-binding</keyword>
<evidence type="ECO:0000256" key="2">
    <source>
        <dbReference type="ARBA" id="ARBA00022448"/>
    </source>
</evidence>
<feature type="transmembrane region" description="Helical" evidence="9">
    <location>
        <begin position="237"/>
        <end position="263"/>
    </location>
</feature>
<feature type="transmembrane region" description="Helical" evidence="9">
    <location>
        <begin position="54"/>
        <end position="72"/>
    </location>
</feature>
<dbReference type="EMBL" id="ACHB01000036">
    <property type="protein sequence ID" value="EEI92831.1"/>
    <property type="molecule type" value="Genomic_DNA"/>
</dbReference>
<evidence type="ECO:0000256" key="9">
    <source>
        <dbReference type="SAM" id="Phobius"/>
    </source>
</evidence>
<protein>
    <submittedName>
        <fullName evidence="12">ABC transporter, ATP-binding protein</fullName>
    </submittedName>
</protein>
<dbReference type="InterPro" id="IPR039421">
    <property type="entry name" value="Type_1_exporter"/>
</dbReference>
<evidence type="ECO:0000313" key="12">
    <source>
        <dbReference type="EMBL" id="EEI92831.1"/>
    </source>
</evidence>
<evidence type="ECO:0000256" key="4">
    <source>
        <dbReference type="ARBA" id="ARBA00022692"/>
    </source>
</evidence>
<comment type="subcellular location">
    <subcellularLocation>
        <location evidence="1">Cell membrane</location>
        <topology evidence="1">Multi-pass membrane protein</topology>
    </subcellularLocation>
</comment>
<feature type="transmembrane region" description="Helical" evidence="9">
    <location>
        <begin position="20"/>
        <end position="42"/>
    </location>
</feature>
<dbReference type="InterPro" id="IPR003439">
    <property type="entry name" value="ABC_transporter-like_ATP-bd"/>
</dbReference>
<dbReference type="GO" id="GO:0015421">
    <property type="term" value="F:ABC-type oligopeptide transporter activity"/>
    <property type="evidence" value="ECO:0007669"/>
    <property type="project" value="TreeGrafter"/>
</dbReference>
<accession>C2FW51</accession>
<dbReference type="GO" id="GO:0016887">
    <property type="term" value="F:ATP hydrolysis activity"/>
    <property type="evidence" value="ECO:0007669"/>
    <property type="project" value="InterPro"/>
</dbReference>
<dbReference type="AlphaFoldDB" id="C2FW51"/>
<dbReference type="GO" id="GO:0005524">
    <property type="term" value="F:ATP binding"/>
    <property type="evidence" value="ECO:0007669"/>
    <property type="project" value="UniProtKB-KW"/>
</dbReference>
<sequence>MIQHLRYVTALNPGGTRKMIFWEILHSIFVAAPSGILLVVIWELFSDKPDMTRVSGAVILMSIMLITQFFIASKTMVGSNLLVYGLANQLRIRLGNRLQKFSLGFFKQKDPGEIAGIVLQDVASFEGIFGHSVGNLASAIFGTTVLSIFLFAYDWRLALCLLAVLPLIYPVLLISNSLVSSLGKKQIAARNSVGSKFLEYVQGILHLKSYGLVGDKNKNLENAFDELRKRSIRLEAVPGPFLVTASVFFEVGFVVMLGLGLYYLSQGSITIPVLITFLIMGYNLYNPLKVLMVDYLTLRYMNESLGRIINVLEEPTMETDRNEFPTRFDIEFDQVSFGYKDRMTVRDLTFHVPEQSMLALVGHSGSGKTTIASLIARFWDVNSGSIKIGGVDIRHINQDRFYSLISEVFQEVYLFDDTIYNNIKIGKPDASSEEIIEAAEKAMVLDFAWEFPNGMYTRVGEKGCMLSGGQKQRISIARALLKDAPIVLLDEATASLDPENEIYIQQAILELVKSRTVIVIAHKLATIQKAQQILVLQNGAVLERGTHEELISKQGKYEKLWNIQQQSGGWKVKSSVQV</sequence>
<dbReference type="Pfam" id="PF00664">
    <property type="entry name" value="ABC_membrane"/>
    <property type="match status" value="1"/>
</dbReference>
<comment type="caution">
    <text evidence="12">The sequence shown here is derived from an EMBL/GenBank/DDBJ whole genome shotgun (WGS) entry which is preliminary data.</text>
</comment>
<feature type="domain" description="ABC transmembrane type-1" evidence="11">
    <location>
        <begin position="36"/>
        <end position="292"/>
    </location>
</feature>
<dbReference type="InterPro" id="IPR027417">
    <property type="entry name" value="P-loop_NTPase"/>
</dbReference>
<evidence type="ECO:0000313" key="13">
    <source>
        <dbReference type="Proteomes" id="UP000006241"/>
    </source>
</evidence>
<evidence type="ECO:0000256" key="6">
    <source>
        <dbReference type="ARBA" id="ARBA00022840"/>
    </source>
</evidence>
<keyword evidence="6 12" id="KW-0067">ATP-binding</keyword>
<organism evidence="12 13">
    <name type="scientific">Sphingobacterium spiritivorum ATCC 33300</name>
    <dbReference type="NCBI Taxonomy" id="525372"/>
    <lineage>
        <taxon>Bacteria</taxon>
        <taxon>Pseudomonadati</taxon>
        <taxon>Bacteroidota</taxon>
        <taxon>Sphingobacteriia</taxon>
        <taxon>Sphingobacteriales</taxon>
        <taxon>Sphingobacteriaceae</taxon>
        <taxon>Sphingobacterium</taxon>
    </lineage>
</organism>
<gene>
    <name evidence="12" type="ORF">HMPREF0765_1557</name>
</gene>
<evidence type="ECO:0000259" key="11">
    <source>
        <dbReference type="PROSITE" id="PS50929"/>
    </source>
</evidence>
<dbReference type="HOGENOM" id="CLU_000604_84_9_10"/>
<feature type="transmembrane region" description="Helical" evidence="9">
    <location>
        <begin position="269"/>
        <end position="285"/>
    </location>
</feature>
<dbReference type="InterPro" id="IPR003593">
    <property type="entry name" value="AAA+_ATPase"/>
</dbReference>
<dbReference type="PANTHER" id="PTHR43394:SF1">
    <property type="entry name" value="ATP-BINDING CASSETTE SUB-FAMILY B MEMBER 10, MITOCHONDRIAL"/>
    <property type="match status" value="1"/>
</dbReference>
<evidence type="ECO:0000256" key="8">
    <source>
        <dbReference type="ARBA" id="ARBA00023136"/>
    </source>
</evidence>
<reference evidence="12 13" key="1">
    <citation type="submission" date="2009-01" db="EMBL/GenBank/DDBJ databases">
        <authorList>
            <person name="Qin X."/>
            <person name="Bachman B."/>
            <person name="Battles P."/>
            <person name="Bell A."/>
            <person name="Bess C."/>
            <person name="Bickham C."/>
            <person name="Chaboub L."/>
            <person name="Chen D."/>
            <person name="Coyle M."/>
            <person name="Deiros D.R."/>
            <person name="Dinh H."/>
            <person name="Forbes L."/>
            <person name="Fowler G."/>
            <person name="Francisco L."/>
            <person name="Fu Q."/>
            <person name="Gubbala S."/>
            <person name="Hale W."/>
            <person name="Han Y."/>
            <person name="Hemphill L."/>
            <person name="Highlander S.K."/>
            <person name="Hirani K."/>
            <person name="Hogues M."/>
            <person name="Jackson L."/>
            <person name="Jakkamsetti A."/>
            <person name="Javaid M."/>
            <person name="Jiang H."/>
            <person name="Korchina V."/>
            <person name="Kovar C."/>
            <person name="Lara F."/>
            <person name="Lee S."/>
            <person name="Mata R."/>
            <person name="Mathew T."/>
            <person name="Moen C."/>
            <person name="Morales K."/>
            <person name="Munidasa M."/>
            <person name="Nazareth L."/>
            <person name="Ngo R."/>
            <person name="Nguyen L."/>
            <person name="Okwuonu G."/>
            <person name="Ongeri F."/>
            <person name="Patil S."/>
            <person name="Petrosino J."/>
            <person name="Pham C."/>
            <person name="Pham P."/>
            <person name="Pu L.-L."/>
            <person name="Puazo M."/>
            <person name="Raj R."/>
            <person name="Reid J."/>
            <person name="Rouhana J."/>
            <person name="Saada N."/>
            <person name="Shang Y."/>
            <person name="Simmons D."/>
            <person name="Thornton R."/>
            <person name="Warren J."/>
            <person name="Weissenberger G."/>
            <person name="Zhang J."/>
            <person name="Zhang L."/>
            <person name="Zhou C."/>
            <person name="Zhu D."/>
            <person name="Muzny D."/>
            <person name="Worley K."/>
            <person name="Gibbs R."/>
        </authorList>
    </citation>
    <scope>NUCLEOTIDE SEQUENCE [LARGE SCALE GENOMIC DNA]</scope>
    <source>
        <strain evidence="12 13">ATCC 33300</strain>
    </source>
</reference>
<feature type="transmembrane region" description="Helical" evidence="9">
    <location>
        <begin position="159"/>
        <end position="179"/>
    </location>
</feature>
<keyword evidence="8 9" id="KW-0472">Membrane</keyword>
<feature type="domain" description="ABC transporter" evidence="10">
    <location>
        <begin position="330"/>
        <end position="563"/>
    </location>
</feature>
<evidence type="ECO:0000256" key="1">
    <source>
        <dbReference type="ARBA" id="ARBA00004651"/>
    </source>
</evidence>
<dbReference type="Gene3D" id="1.20.1560.10">
    <property type="entry name" value="ABC transporter type 1, transmembrane domain"/>
    <property type="match status" value="1"/>
</dbReference>
<dbReference type="GO" id="GO:0005886">
    <property type="term" value="C:plasma membrane"/>
    <property type="evidence" value="ECO:0007669"/>
    <property type="project" value="UniProtKB-SubCell"/>
</dbReference>
<dbReference type="PROSITE" id="PS50893">
    <property type="entry name" value="ABC_TRANSPORTER_2"/>
    <property type="match status" value="1"/>
</dbReference>
<dbReference type="Pfam" id="PF00005">
    <property type="entry name" value="ABC_tran"/>
    <property type="match status" value="1"/>
</dbReference>
<evidence type="ECO:0000259" key="10">
    <source>
        <dbReference type="PROSITE" id="PS50893"/>
    </source>
</evidence>
<dbReference type="InterPro" id="IPR011527">
    <property type="entry name" value="ABC1_TM_dom"/>
</dbReference>
<keyword evidence="3" id="KW-1003">Cell membrane</keyword>
<dbReference type="InterPro" id="IPR017871">
    <property type="entry name" value="ABC_transporter-like_CS"/>
</dbReference>
<dbReference type="RefSeq" id="WP_003007630.1">
    <property type="nucleotide sequence ID" value="NZ_GG668631.1"/>
</dbReference>
<keyword evidence="4 9" id="KW-0812">Transmembrane</keyword>
<dbReference type="SMART" id="SM00382">
    <property type="entry name" value="AAA"/>
    <property type="match status" value="1"/>
</dbReference>
<evidence type="ECO:0000256" key="5">
    <source>
        <dbReference type="ARBA" id="ARBA00022741"/>
    </source>
</evidence>
<feature type="transmembrane region" description="Helical" evidence="9">
    <location>
        <begin position="133"/>
        <end position="153"/>
    </location>
</feature>
<proteinExistence type="predicted"/>
<dbReference type="PROSITE" id="PS00211">
    <property type="entry name" value="ABC_TRANSPORTER_1"/>
    <property type="match status" value="1"/>
</dbReference>
<keyword evidence="2" id="KW-0813">Transport</keyword>
<evidence type="ECO:0000256" key="7">
    <source>
        <dbReference type="ARBA" id="ARBA00022989"/>
    </source>
</evidence>
<dbReference type="CDD" id="cd07346">
    <property type="entry name" value="ABC_6TM_exporters"/>
    <property type="match status" value="1"/>
</dbReference>
<dbReference type="FunFam" id="3.40.50.300:FF:000221">
    <property type="entry name" value="Multidrug ABC transporter ATP-binding protein"/>
    <property type="match status" value="1"/>
</dbReference>
<dbReference type="InterPro" id="IPR036640">
    <property type="entry name" value="ABC1_TM_sf"/>
</dbReference>
<keyword evidence="7 9" id="KW-1133">Transmembrane helix</keyword>
<dbReference type="SUPFAM" id="SSF52540">
    <property type="entry name" value="P-loop containing nucleoside triphosphate hydrolases"/>
    <property type="match status" value="1"/>
</dbReference>
<dbReference type="Gene3D" id="3.40.50.300">
    <property type="entry name" value="P-loop containing nucleotide triphosphate hydrolases"/>
    <property type="match status" value="1"/>
</dbReference>
<evidence type="ECO:0000256" key="3">
    <source>
        <dbReference type="ARBA" id="ARBA00022475"/>
    </source>
</evidence>
<dbReference type="Proteomes" id="UP000006241">
    <property type="component" value="Unassembled WGS sequence"/>
</dbReference>